<name>A0A0J7KAY2_LASNI</name>
<dbReference type="EMBL" id="LBMM01010491">
    <property type="protein sequence ID" value="KMQ87427.1"/>
    <property type="molecule type" value="Genomic_DNA"/>
</dbReference>
<sequence>MIVNQFDVSTAYLNAVIEEEIFMEVPRHTEETLEVILQTERKDSEIRKKATRMLDNLRLGDKVCRLNKAFYGLRQTGRCWHQRLNRELSDFGAIQSSSDSCVYYCGQGKDVLLIATYVDNIIVASRNHYEFDKFSIVIYRINSRSETSDQLHTASELNLYKTKREY</sequence>
<evidence type="ECO:0000313" key="3">
    <source>
        <dbReference type="Proteomes" id="UP000036403"/>
    </source>
</evidence>
<keyword evidence="3" id="KW-1185">Reference proteome</keyword>
<evidence type="ECO:0000259" key="1">
    <source>
        <dbReference type="Pfam" id="PF07727"/>
    </source>
</evidence>
<comment type="caution">
    <text evidence="2">The sequence shown here is derived from an EMBL/GenBank/DDBJ whole genome shotgun (WGS) entry which is preliminary data.</text>
</comment>
<organism evidence="2 3">
    <name type="scientific">Lasius niger</name>
    <name type="common">Black garden ant</name>
    <dbReference type="NCBI Taxonomy" id="67767"/>
    <lineage>
        <taxon>Eukaryota</taxon>
        <taxon>Metazoa</taxon>
        <taxon>Ecdysozoa</taxon>
        <taxon>Arthropoda</taxon>
        <taxon>Hexapoda</taxon>
        <taxon>Insecta</taxon>
        <taxon>Pterygota</taxon>
        <taxon>Neoptera</taxon>
        <taxon>Endopterygota</taxon>
        <taxon>Hymenoptera</taxon>
        <taxon>Apocrita</taxon>
        <taxon>Aculeata</taxon>
        <taxon>Formicoidea</taxon>
        <taxon>Formicidae</taxon>
        <taxon>Formicinae</taxon>
        <taxon>Lasius</taxon>
        <taxon>Lasius</taxon>
    </lineage>
</organism>
<feature type="domain" description="Reverse transcriptase Ty1/copia-type" evidence="1">
    <location>
        <begin position="61"/>
        <end position="134"/>
    </location>
</feature>
<dbReference type="AlphaFoldDB" id="A0A0J7KAY2"/>
<dbReference type="PaxDb" id="67767-A0A0J7KAY2"/>
<reference evidence="2 3" key="1">
    <citation type="submission" date="2015-04" db="EMBL/GenBank/DDBJ databases">
        <title>Lasius niger genome sequencing.</title>
        <authorList>
            <person name="Konorov E.A."/>
            <person name="Nikitin M.A."/>
            <person name="Kirill M.V."/>
            <person name="Chang P."/>
        </authorList>
    </citation>
    <scope>NUCLEOTIDE SEQUENCE [LARGE SCALE GENOMIC DNA]</scope>
    <source>
        <tissue evidence="2">Whole</tissue>
    </source>
</reference>
<proteinExistence type="predicted"/>
<gene>
    <name evidence="2" type="ORF">RF55_13293</name>
</gene>
<dbReference type="InterPro" id="IPR013103">
    <property type="entry name" value="RVT_2"/>
</dbReference>
<accession>A0A0J7KAY2</accession>
<dbReference type="Proteomes" id="UP000036403">
    <property type="component" value="Unassembled WGS sequence"/>
</dbReference>
<dbReference type="Pfam" id="PF07727">
    <property type="entry name" value="RVT_2"/>
    <property type="match status" value="1"/>
</dbReference>
<evidence type="ECO:0000313" key="2">
    <source>
        <dbReference type="EMBL" id="KMQ87427.1"/>
    </source>
</evidence>
<protein>
    <submittedName>
        <fullName evidence="2">Gag-pol polyprotein</fullName>
    </submittedName>
</protein>
<dbReference type="OrthoDB" id="7615776at2759"/>
<dbReference type="STRING" id="67767.A0A0J7KAY2"/>